<dbReference type="KEGG" id="sdyn:Mal52_48590"/>
<feature type="chain" id="PRO_5022188488" description="DUF2946 domain-containing protein" evidence="2">
    <location>
        <begin position="28"/>
        <end position="149"/>
    </location>
</feature>
<dbReference type="EMBL" id="CP036276">
    <property type="protein sequence ID" value="QDU46340.1"/>
    <property type="molecule type" value="Genomic_DNA"/>
</dbReference>
<feature type="compositionally biased region" description="Polar residues" evidence="1">
    <location>
        <begin position="74"/>
        <end position="83"/>
    </location>
</feature>
<feature type="region of interest" description="Disordered" evidence="1">
    <location>
        <begin position="42"/>
        <end position="92"/>
    </location>
</feature>
<evidence type="ECO:0000256" key="2">
    <source>
        <dbReference type="SAM" id="SignalP"/>
    </source>
</evidence>
<protein>
    <recommendedName>
        <fullName evidence="5">DUF2946 domain-containing protein</fullName>
    </recommendedName>
</protein>
<keyword evidence="4" id="KW-1185">Reference proteome</keyword>
<dbReference type="Proteomes" id="UP000319383">
    <property type="component" value="Chromosome"/>
</dbReference>
<gene>
    <name evidence="3" type="ORF">Mal52_48590</name>
</gene>
<organism evidence="3 4">
    <name type="scientific">Symmachiella dynata</name>
    <dbReference type="NCBI Taxonomy" id="2527995"/>
    <lineage>
        <taxon>Bacteria</taxon>
        <taxon>Pseudomonadati</taxon>
        <taxon>Planctomycetota</taxon>
        <taxon>Planctomycetia</taxon>
        <taxon>Planctomycetales</taxon>
        <taxon>Planctomycetaceae</taxon>
        <taxon>Symmachiella</taxon>
    </lineage>
</organism>
<keyword evidence="2" id="KW-0732">Signal</keyword>
<dbReference type="AlphaFoldDB" id="A0A517ZV37"/>
<evidence type="ECO:0000313" key="4">
    <source>
        <dbReference type="Proteomes" id="UP000319383"/>
    </source>
</evidence>
<evidence type="ECO:0008006" key="5">
    <source>
        <dbReference type="Google" id="ProtNLM"/>
    </source>
</evidence>
<evidence type="ECO:0000313" key="3">
    <source>
        <dbReference type="EMBL" id="QDU46340.1"/>
    </source>
</evidence>
<reference evidence="3 4" key="1">
    <citation type="submission" date="2019-02" db="EMBL/GenBank/DDBJ databases">
        <title>Deep-cultivation of Planctomycetes and their phenomic and genomic characterization uncovers novel biology.</title>
        <authorList>
            <person name="Wiegand S."/>
            <person name="Jogler M."/>
            <person name="Boedeker C."/>
            <person name="Pinto D."/>
            <person name="Vollmers J."/>
            <person name="Rivas-Marin E."/>
            <person name="Kohn T."/>
            <person name="Peeters S.H."/>
            <person name="Heuer A."/>
            <person name="Rast P."/>
            <person name="Oberbeckmann S."/>
            <person name="Bunk B."/>
            <person name="Jeske O."/>
            <person name="Meyerdierks A."/>
            <person name="Storesund J.E."/>
            <person name="Kallscheuer N."/>
            <person name="Luecker S."/>
            <person name="Lage O.M."/>
            <person name="Pohl T."/>
            <person name="Merkel B.J."/>
            <person name="Hornburger P."/>
            <person name="Mueller R.-W."/>
            <person name="Bruemmer F."/>
            <person name="Labrenz M."/>
            <person name="Spormann A.M."/>
            <person name="Op den Camp H."/>
            <person name="Overmann J."/>
            <person name="Amann R."/>
            <person name="Jetten M.S.M."/>
            <person name="Mascher T."/>
            <person name="Medema M.H."/>
            <person name="Devos D.P."/>
            <person name="Kaster A.-K."/>
            <person name="Ovreas L."/>
            <person name="Rohde M."/>
            <person name="Galperin M.Y."/>
            <person name="Jogler C."/>
        </authorList>
    </citation>
    <scope>NUCLEOTIDE SEQUENCE [LARGE SCALE GENOMIC DNA]</scope>
    <source>
        <strain evidence="3 4">Mal52</strain>
    </source>
</reference>
<proteinExistence type="predicted"/>
<accession>A0A517ZV37</accession>
<feature type="signal peptide" evidence="2">
    <location>
        <begin position="1"/>
        <end position="27"/>
    </location>
</feature>
<name>A0A517ZV37_9PLAN</name>
<sequence precursor="true">MVLRYVRKCIAIVAVTAYIGLAVGGHALHDVTCDHDHTAHAAATPESVTQSEHHGHHHGHHHHHDGPVHKTAQAEANKTSLPHSNHDHAPQPRHDHDCLICHFTALTMAIVADAVELPEAPRDAVSVATAAPLQTVYQPFGGNPRAPPA</sequence>
<feature type="compositionally biased region" description="Basic residues" evidence="1">
    <location>
        <begin position="54"/>
        <end position="64"/>
    </location>
</feature>
<evidence type="ECO:0000256" key="1">
    <source>
        <dbReference type="SAM" id="MobiDB-lite"/>
    </source>
</evidence>
<dbReference type="RefSeq" id="WP_145378865.1">
    <property type="nucleotide sequence ID" value="NZ_CP036276.1"/>
</dbReference>